<evidence type="ECO:0000256" key="1">
    <source>
        <dbReference type="ARBA" id="ARBA00007169"/>
    </source>
</evidence>
<dbReference type="SUPFAM" id="SSF53474">
    <property type="entry name" value="alpha/beta-Hydrolases"/>
    <property type="match status" value="1"/>
</dbReference>
<name>A0A0B2AYC1_9ACTN</name>
<dbReference type="EMBL" id="PGEZ01000002">
    <property type="protein sequence ID" value="PJJ54098.1"/>
    <property type="molecule type" value="Genomic_DNA"/>
</dbReference>
<protein>
    <submittedName>
        <fullName evidence="3">Surfactin synthase thioesterase subunit</fullName>
    </submittedName>
</protein>
<keyword evidence="4" id="KW-1185">Reference proteome</keyword>
<gene>
    <name evidence="3" type="ORF">CLV56_3602</name>
</gene>
<dbReference type="InterPro" id="IPR001031">
    <property type="entry name" value="Thioesterase"/>
</dbReference>
<dbReference type="InterPro" id="IPR029058">
    <property type="entry name" value="AB_hydrolase_fold"/>
</dbReference>
<sequence>MSPVDRLFPYRKATDGFELFAFPHVGAGPTLFHALRAAAAQEGVAVSGALLPGRGRRVREAPHRTVDALLAEIEEVARDDGSAAFSGDYGLLGHCSGSLIAFEVARLLVRLPCANPRLLVICSCRPPEVIPDTGTSRLPRADMLERTAALGGMPDALFADQDLLDLLEQPLRADWEIFDRYVYEPGPALPFPILAARGAHDLTVPPEEQPRWQAHTHRPLQTVELPTDHWMLSDEGSRRLAREIATAVSAIRA</sequence>
<accession>A0A0B2AYC1</accession>
<evidence type="ECO:0000313" key="4">
    <source>
        <dbReference type="Proteomes" id="UP000230842"/>
    </source>
</evidence>
<comment type="similarity">
    <text evidence="1">Belongs to the thioesterase family.</text>
</comment>
<proteinExistence type="inferred from homology"/>
<dbReference type="AlphaFoldDB" id="A0A0B2AYC1"/>
<dbReference type="Pfam" id="PF00975">
    <property type="entry name" value="Thioesterase"/>
    <property type="match status" value="1"/>
</dbReference>
<dbReference type="InterPro" id="IPR012223">
    <property type="entry name" value="TEII"/>
</dbReference>
<dbReference type="PANTHER" id="PTHR11487:SF0">
    <property type="entry name" value="S-ACYL FATTY ACID SYNTHASE THIOESTERASE, MEDIUM CHAIN"/>
    <property type="match status" value="1"/>
</dbReference>
<dbReference type="Gene3D" id="3.40.50.1820">
    <property type="entry name" value="alpha/beta hydrolase"/>
    <property type="match status" value="1"/>
</dbReference>
<feature type="domain" description="Thioesterase" evidence="2">
    <location>
        <begin position="18"/>
        <end position="245"/>
    </location>
</feature>
<dbReference type="OrthoDB" id="8480037at2"/>
<dbReference type="GO" id="GO:0008610">
    <property type="term" value="P:lipid biosynthetic process"/>
    <property type="evidence" value="ECO:0007669"/>
    <property type="project" value="TreeGrafter"/>
</dbReference>
<organism evidence="3 4">
    <name type="scientific">Mumia flava</name>
    <dbReference type="NCBI Taxonomy" id="1348852"/>
    <lineage>
        <taxon>Bacteria</taxon>
        <taxon>Bacillati</taxon>
        <taxon>Actinomycetota</taxon>
        <taxon>Actinomycetes</taxon>
        <taxon>Propionibacteriales</taxon>
        <taxon>Nocardioidaceae</taxon>
        <taxon>Mumia</taxon>
    </lineage>
</organism>
<evidence type="ECO:0000259" key="2">
    <source>
        <dbReference type="Pfam" id="PF00975"/>
    </source>
</evidence>
<reference evidence="3 4" key="1">
    <citation type="submission" date="2017-11" db="EMBL/GenBank/DDBJ databases">
        <title>Genomic Encyclopedia of Archaeal and Bacterial Type Strains, Phase II (KMG-II): From Individual Species to Whole Genera.</title>
        <authorList>
            <person name="Goeker M."/>
        </authorList>
    </citation>
    <scope>NUCLEOTIDE SEQUENCE [LARGE SCALE GENOMIC DNA]</scope>
    <source>
        <strain evidence="3 4">DSM 27763</strain>
    </source>
</reference>
<dbReference type="RefSeq" id="WP_039368951.1">
    <property type="nucleotide sequence ID" value="NZ_PGEZ01000002.1"/>
</dbReference>
<dbReference type="PANTHER" id="PTHR11487">
    <property type="entry name" value="THIOESTERASE"/>
    <property type="match status" value="1"/>
</dbReference>
<comment type="caution">
    <text evidence="3">The sequence shown here is derived from an EMBL/GenBank/DDBJ whole genome shotgun (WGS) entry which is preliminary data.</text>
</comment>
<evidence type="ECO:0000313" key="3">
    <source>
        <dbReference type="EMBL" id="PJJ54098.1"/>
    </source>
</evidence>
<dbReference type="Proteomes" id="UP000230842">
    <property type="component" value="Unassembled WGS sequence"/>
</dbReference>